<dbReference type="PATRIC" id="fig|229921.5.peg.3700"/>
<dbReference type="GO" id="GO:0046933">
    <property type="term" value="F:proton-transporting ATP synthase activity, rotational mechanism"/>
    <property type="evidence" value="ECO:0007669"/>
    <property type="project" value="UniProtKB-UniRule"/>
</dbReference>
<dbReference type="CDD" id="cd12151">
    <property type="entry name" value="F1-ATPase_gamma"/>
    <property type="match status" value="1"/>
</dbReference>
<gene>
    <name evidence="10" type="primary">atpG</name>
    <name evidence="11" type="ORF">ADN01_09340</name>
</gene>
<dbReference type="Proteomes" id="UP000050501">
    <property type="component" value="Unassembled WGS sequence"/>
</dbReference>
<sequence>MPSTREMRLRIRSVKNIAQVTRALEAVSASKVRRATQAVTATKPYAEKAWKVLVHLARQPGHNALHPLLKERDEVKRVLVLMVSGDRGLAGAYNVNILRYTLDAFKDFKQPVSFVVVGRKGRDLLLRRRLNVVAEFSDLPSPPSFLDVSQVGRLLVDDFLRGEYDQVYLCYTNFVTMLRQEPVIQKLLPLEVEFVADGKHDKMGTHRTHSVFTYEPDQNEILNQIVPRFTALQVYQAILSSQASEHAARMVAMRNATDSALDLIDSLQLDYNKARQQAITNDILDISGGAEALAQSGA</sequence>
<dbReference type="Pfam" id="PF00231">
    <property type="entry name" value="ATP-synt"/>
    <property type="match status" value="1"/>
</dbReference>
<comment type="similarity">
    <text evidence="3 10">Belongs to the ATPase gamma chain family.</text>
</comment>
<dbReference type="RefSeq" id="WP_075071097.1">
    <property type="nucleotide sequence ID" value="NZ_DF967974.1"/>
</dbReference>
<dbReference type="EMBL" id="LGCM01000035">
    <property type="protein sequence ID" value="KPL81786.1"/>
    <property type="molecule type" value="Genomic_DNA"/>
</dbReference>
<evidence type="ECO:0000256" key="10">
    <source>
        <dbReference type="HAMAP-Rule" id="MF_00815"/>
    </source>
</evidence>
<name>A0A0N8GPT4_9CHLR</name>
<evidence type="ECO:0000313" key="12">
    <source>
        <dbReference type="Proteomes" id="UP000050501"/>
    </source>
</evidence>
<keyword evidence="8 10" id="KW-0139">CF(1)</keyword>
<evidence type="ECO:0000256" key="7">
    <source>
        <dbReference type="ARBA" id="ARBA00023136"/>
    </source>
</evidence>
<organism evidence="11 12">
    <name type="scientific">Levilinea saccharolytica</name>
    <dbReference type="NCBI Taxonomy" id="229921"/>
    <lineage>
        <taxon>Bacteria</taxon>
        <taxon>Bacillati</taxon>
        <taxon>Chloroflexota</taxon>
        <taxon>Anaerolineae</taxon>
        <taxon>Anaerolineales</taxon>
        <taxon>Anaerolineaceae</taxon>
        <taxon>Levilinea</taxon>
    </lineage>
</organism>
<dbReference type="Gene3D" id="1.10.287.80">
    <property type="entry name" value="ATP synthase, gamma subunit, helix hairpin domain"/>
    <property type="match status" value="2"/>
</dbReference>
<comment type="function">
    <text evidence="1 10">Produces ATP from ADP in the presence of a proton gradient across the membrane. The gamma chain is believed to be important in regulating ATPase activity and the flow of protons through the CF(0) complex.</text>
</comment>
<evidence type="ECO:0000256" key="9">
    <source>
        <dbReference type="ARBA" id="ARBA00023310"/>
    </source>
</evidence>
<keyword evidence="7 10" id="KW-0472">Membrane</keyword>
<evidence type="ECO:0000256" key="6">
    <source>
        <dbReference type="ARBA" id="ARBA00023065"/>
    </source>
</evidence>
<evidence type="ECO:0000256" key="1">
    <source>
        <dbReference type="ARBA" id="ARBA00003456"/>
    </source>
</evidence>
<proteinExistence type="inferred from homology"/>
<dbReference type="SUPFAM" id="SSF52943">
    <property type="entry name" value="ATP synthase (F1-ATPase), gamma subunit"/>
    <property type="match status" value="1"/>
</dbReference>
<keyword evidence="12" id="KW-1185">Reference proteome</keyword>
<dbReference type="AlphaFoldDB" id="A0A0N8GPT4"/>
<keyword evidence="4 10" id="KW-0813">Transport</keyword>
<keyword evidence="9 10" id="KW-0066">ATP synthesis</keyword>
<evidence type="ECO:0000256" key="5">
    <source>
        <dbReference type="ARBA" id="ARBA00022781"/>
    </source>
</evidence>
<dbReference type="GO" id="GO:0005886">
    <property type="term" value="C:plasma membrane"/>
    <property type="evidence" value="ECO:0007669"/>
    <property type="project" value="UniProtKB-SubCell"/>
</dbReference>
<comment type="subunit">
    <text evidence="10">F-type ATPases have 2 components, CF(1) - the catalytic core - and CF(0) - the membrane proton channel. CF(1) has five subunits: alpha(3), beta(3), gamma(1), delta(1), epsilon(1). CF(0) has three main subunits: a, b and c.</text>
</comment>
<comment type="subcellular location">
    <subcellularLocation>
        <location evidence="10">Cell membrane</location>
        <topology evidence="10">Peripheral membrane protein</topology>
    </subcellularLocation>
    <subcellularLocation>
        <location evidence="2">Membrane</location>
        <topology evidence="2">Peripheral membrane protein</topology>
    </subcellularLocation>
</comment>
<dbReference type="OrthoDB" id="9812769at2"/>
<keyword evidence="6 10" id="KW-0406">Ion transport</keyword>
<dbReference type="HAMAP" id="MF_00815">
    <property type="entry name" value="ATP_synth_gamma_bact"/>
    <property type="match status" value="1"/>
</dbReference>
<evidence type="ECO:0000256" key="4">
    <source>
        <dbReference type="ARBA" id="ARBA00022448"/>
    </source>
</evidence>
<dbReference type="NCBIfam" id="TIGR01146">
    <property type="entry name" value="ATPsyn_F1gamma"/>
    <property type="match status" value="1"/>
</dbReference>
<dbReference type="STRING" id="229921.ADN01_09340"/>
<keyword evidence="5 10" id="KW-0375">Hydrogen ion transport</keyword>
<dbReference type="Gene3D" id="3.40.1380.10">
    <property type="match status" value="1"/>
</dbReference>
<keyword evidence="10" id="KW-1003">Cell membrane</keyword>
<evidence type="ECO:0000256" key="2">
    <source>
        <dbReference type="ARBA" id="ARBA00004170"/>
    </source>
</evidence>
<dbReference type="GO" id="GO:0042777">
    <property type="term" value="P:proton motive force-driven plasma membrane ATP synthesis"/>
    <property type="evidence" value="ECO:0007669"/>
    <property type="project" value="UniProtKB-UniRule"/>
</dbReference>
<accession>A0A0N8GPT4</accession>
<dbReference type="PANTHER" id="PTHR11693">
    <property type="entry name" value="ATP SYNTHASE GAMMA CHAIN"/>
    <property type="match status" value="1"/>
</dbReference>
<dbReference type="InterPro" id="IPR000131">
    <property type="entry name" value="ATP_synth_F1_gsu"/>
</dbReference>
<reference evidence="11 12" key="1">
    <citation type="submission" date="2015-07" db="EMBL/GenBank/DDBJ databases">
        <title>Genome sequence of Levilinea saccharolytica DSM 16555.</title>
        <authorList>
            <person name="Hemp J."/>
            <person name="Ward L.M."/>
            <person name="Pace L.A."/>
            <person name="Fischer W.W."/>
        </authorList>
    </citation>
    <scope>NUCLEOTIDE SEQUENCE [LARGE SCALE GENOMIC DNA]</scope>
    <source>
        <strain evidence="11 12">KIBI-1</strain>
    </source>
</reference>
<dbReference type="GO" id="GO:0045259">
    <property type="term" value="C:proton-transporting ATP synthase complex"/>
    <property type="evidence" value="ECO:0007669"/>
    <property type="project" value="UniProtKB-KW"/>
</dbReference>
<evidence type="ECO:0000256" key="3">
    <source>
        <dbReference type="ARBA" id="ARBA00007681"/>
    </source>
</evidence>
<protein>
    <recommendedName>
        <fullName evidence="10">ATP synthase gamma chain</fullName>
    </recommendedName>
    <alternativeName>
        <fullName evidence="10">ATP synthase F1 sector gamma subunit</fullName>
    </alternativeName>
    <alternativeName>
        <fullName evidence="10">F-ATPase gamma subunit</fullName>
    </alternativeName>
</protein>
<comment type="caution">
    <text evidence="11">The sequence shown here is derived from an EMBL/GenBank/DDBJ whole genome shotgun (WGS) entry which is preliminary data.</text>
</comment>
<dbReference type="PRINTS" id="PR00126">
    <property type="entry name" value="ATPASEGAMMA"/>
</dbReference>
<dbReference type="GO" id="GO:0005524">
    <property type="term" value="F:ATP binding"/>
    <property type="evidence" value="ECO:0007669"/>
    <property type="project" value="UniProtKB-UniRule"/>
</dbReference>
<dbReference type="InterPro" id="IPR035968">
    <property type="entry name" value="ATP_synth_F1_ATPase_gsu"/>
</dbReference>
<evidence type="ECO:0000256" key="8">
    <source>
        <dbReference type="ARBA" id="ARBA00023196"/>
    </source>
</evidence>
<dbReference type="PANTHER" id="PTHR11693:SF22">
    <property type="entry name" value="ATP SYNTHASE SUBUNIT GAMMA, MITOCHONDRIAL"/>
    <property type="match status" value="1"/>
</dbReference>
<evidence type="ECO:0000313" key="11">
    <source>
        <dbReference type="EMBL" id="KPL81786.1"/>
    </source>
</evidence>